<dbReference type="Gene3D" id="2.130.10.130">
    <property type="entry name" value="Integrin alpha, N-terminal"/>
    <property type="match status" value="1"/>
</dbReference>
<evidence type="ECO:0000256" key="2">
    <source>
        <dbReference type="SAM" id="SignalP"/>
    </source>
</evidence>
<dbReference type="EMBL" id="JBHLUH010000039">
    <property type="protein sequence ID" value="MFC0529736.1"/>
    <property type="molecule type" value="Genomic_DNA"/>
</dbReference>
<gene>
    <name evidence="3" type="ORF">ACFFIA_18930</name>
</gene>
<comment type="caution">
    <text evidence="3">The sequence shown here is derived from an EMBL/GenBank/DDBJ whole genome shotgun (WGS) entry which is preliminary data.</text>
</comment>
<accession>A0ABV6M4X9</accession>
<feature type="compositionally biased region" description="Low complexity" evidence="1">
    <location>
        <begin position="30"/>
        <end position="39"/>
    </location>
</feature>
<dbReference type="RefSeq" id="WP_377252797.1">
    <property type="nucleotide sequence ID" value="NZ_JBHLUH010000039.1"/>
</dbReference>
<feature type="region of interest" description="Disordered" evidence="1">
    <location>
        <begin position="30"/>
        <end position="50"/>
    </location>
</feature>
<dbReference type="Proteomes" id="UP001589867">
    <property type="component" value="Unassembled WGS sequence"/>
</dbReference>
<keyword evidence="2" id="KW-0732">Signal</keyword>
<dbReference type="SUPFAM" id="SSF50998">
    <property type="entry name" value="Quinoprotein alcohol dehydrogenase-like"/>
    <property type="match status" value="1"/>
</dbReference>
<dbReference type="InterPro" id="IPR011047">
    <property type="entry name" value="Quinoprotein_ADH-like_sf"/>
</dbReference>
<feature type="signal peptide" evidence="2">
    <location>
        <begin position="1"/>
        <end position="23"/>
    </location>
</feature>
<evidence type="ECO:0000256" key="1">
    <source>
        <dbReference type="SAM" id="MobiDB-lite"/>
    </source>
</evidence>
<dbReference type="SUPFAM" id="SSF69318">
    <property type="entry name" value="Integrin alpha N-terminal domain"/>
    <property type="match status" value="1"/>
</dbReference>
<dbReference type="InterPro" id="IPR028994">
    <property type="entry name" value="Integrin_alpha_N"/>
</dbReference>
<protein>
    <recommendedName>
        <fullName evidence="5">PilC beta-propeller domain-containing protein</fullName>
    </recommendedName>
</protein>
<evidence type="ECO:0000313" key="4">
    <source>
        <dbReference type="Proteomes" id="UP001589867"/>
    </source>
</evidence>
<evidence type="ECO:0008006" key="5">
    <source>
        <dbReference type="Google" id="ProtNLM"/>
    </source>
</evidence>
<organism evidence="3 4">
    <name type="scientific">Phytohabitans kaempferiae</name>
    <dbReference type="NCBI Taxonomy" id="1620943"/>
    <lineage>
        <taxon>Bacteria</taxon>
        <taxon>Bacillati</taxon>
        <taxon>Actinomycetota</taxon>
        <taxon>Actinomycetes</taxon>
        <taxon>Micromonosporales</taxon>
        <taxon>Micromonosporaceae</taxon>
    </lineage>
</organism>
<evidence type="ECO:0000313" key="3">
    <source>
        <dbReference type="EMBL" id="MFC0529736.1"/>
    </source>
</evidence>
<name>A0ABV6M4X9_9ACTN</name>
<dbReference type="Gene3D" id="2.40.128.340">
    <property type="match status" value="1"/>
</dbReference>
<proteinExistence type="predicted"/>
<reference evidence="3 4" key="1">
    <citation type="submission" date="2024-09" db="EMBL/GenBank/DDBJ databases">
        <authorList>
            <person name="Sun Q."/>
            <person name="Mori K."/>
        </authorList>
    </citation>
    <scope>NUCLEOTIDE SEQUENCE [LARGE SCALE GENOMIC DNA]</scope>
    <source>
        <strain evidence="3 4">TBRC 3947</strain>
    </source>
</reference>
<feature type="chain" id="PRO_5046201510" description="PilC beta-propeller domain-containing protein" evidence="2">
    <location>
        <begin position="24"/>
        <end position="1026"/>
    </location>
</feature>
<keyword evidence="4" id="KW-1185">Reference proteome</keyword>
<sequence>MRAHIGRRLGTALLATALIAVTAAVGGTTPAGPARAAGPYPKSIDLGRPPVKGVTTAGGETARMTDGSYRTWVVVSGTTTENDPAYLAEVDPFTGRMLSSYRMATAGGAWGVAVSPDGAYVYAMTYGQGHAYRLKYTSPRAFTDLGAPHADTSFLWEGDTDDQGNLWIGTSQGFAATKTPGLLASWRPGTGWTNHGGYGMPYEYVRSVEYARGQVYVGLGPRTGFYRHDPATGDDYPIPLPPGVPSDMYTYQLDDAGDYLYVYFAGGTSTEKAWLYNLVTRQWVRELPGYAGATVSQEGPDGLVYMVMSGELVGYDPDTGAVTRTGFDLGAAKGMLRAVDPATGREMVVTGQANGAIARYDLVTRVGTTVTWDAVGFTPTLTPLRSVAIGPNGWAYLGGYFAGGFAGYDPDAERWHEYAFPHQVEGMVTHGRKLYLGVYPNGALYEFDPALPFGPGNPRKLFDLRTYGQERPWTVISAGRYVAIGTSPKNSKTDGAGAVTLYDPADGSHRVFNGVAGAGEIGALAYQNGILYGGSMNCCTEATPSDGTLFALDVTTGAKLWQTVPLAGERGVNGLAFGTDPNVIVGVTAGRAFRYNVSTRQLLSSTTLVSYSWSGVRNFNPRAVNLVFDPLDGHLYGTAVGRFLKLNPSTLANAAPAGWTGGFFAAANTGRKFATRTVDGKSHLIMSQWYGRPTGPAMLYGGGGNARMFRWKSTEAAFQLGTGWEQATGYDLSNVGDRMVSGDFTCDGVDDIAAGYDTGGALRLDVWDGKATLSGPRSWSTVAVAPAAVGARMVAGDFDGNGCTDIALFEALGGTAGARIHRFLSDGRAFTKTASGDWSTPTGYNTTRVAGRVAAGDVDRDGRDDIITAYDYDGYFRYHVWMGATAYSGPSGWYQSGTFHLGNVGDRMVVGDFDSDGDDEPAMFYHYGDSHARLFRWATSGSQFVLATPDWEVTSGYNLAMVGNRMAVGDANDDGRDDVIVAYDYGPDFRYHVWLSGWSYTGNAGWYDSGTFDLDQVNGRLVMGVW</sequence>